<sequence length="131" mass="14781">MIFNGIIITMHCIGAQPETCLQIQVAICLAVDKVTVSGLLFSYLLLGTNAFTNLSKRPCKRGSAFSIICLKWVGLSSKLPHRSYRTFVQQYSYNDYDTIVVRFLVKTPTDGLKMAHEMICNTRSIITCYFI</sequence>
<organism evidence="1 2">
    <name type="scientific">Rhizophagus irregularis</name>
    <dbReference type="NCBI Taxonomy" id="588596"/>
    <lineage>
        <taxon>Eukaryota</taxon>
        <taxon>Fungi</taxon>
        <taxon>Fungi incertae sedis</taxon>
        <taxon>Mucoromycota</taxon>
        <taxon>Glomeromycotina</taxon>
        <taxon>Glomeromycetes</taxon>
        <taxon>Glomerales</taxon>
        <taxon>Glomeraceae</taxon>
        <taxon>Rhizophagus</taxon>
    </lineage>
</organism>
<dbReference type="OrthoDB" id="10304710at2759"/>
<dbReference type="EMBL" id="CAGKOT010000008">
    <property type="protein sequence ID" value="CAB5352714.1"/>
    <property type="molecule type" value="Genomic_DNA"/>
</dbReference>
<reference evidence="1" key="1">
    <citation type="submission" date="2020-05" db="EMBL/GenBank/DDBJ databases">
        <authorList>
            <person name="Rincon C."/>
            <person name="Sanders R I."/>
            <person name="Robbins C."/>
            <person name="Chaturvedi A."/>
        </authorList>
    </citation>
    <scope>NUCLEOTIDE SEQUENCE</scope>
    <source>
        <strain evidence="1">CHB12</strain>
    </source>
</reference>
<evidence type="ECO:0000313" key="2">
    <source>
        <dbReference type="Proteomes" id="UP000684084"/>
    </source>
</evidence>
<evidence type="ECO:0000313" key="1">
    <source>
        <dbReference type="EMBL" id="CAB5352714.1"/>
    </source>
</evidence>
<name>A0A915YYS0_9GLOM</name>
<comment type="caution">
    <text evidence="1">The sequence shown here is derived from an EMBL/GenBank/DDBJ whole genome shotgun (WGS) entry which is preliminary data.</text>
</comment>
<dbReference type="AlphaFoldDB" id="A0A915YYS0"/>
<dbReference type="Proteomes" id="UP000684084">
    <property type="component" value="Unassembled WGS sequence"/>
</dbReference>
<protein>
    <submittedName>
        <fullName evidence="1">Uncharacterized protein</fullName>
    </submittedName>
</protein>
<gene>
    <name evidence="1" type="ORF">CHRIB12_LOCUS5499</name>
</gene>
<proteinExistence type="predicted"/>
<accession>A0A915YYS0</accession>